<gene>
    <name evidence="1" type="ORF">SAMN05421766_101192</name>
</gene>
<dbReference type="Proteomes" id="UP000185728">
    <property type="component" value="Unassembled WGS sequence"/>
</dbReference>
<keyword evidence="2" id="KW-1185">Reference proteome</keyword>
<name>A0ABY1KI34_9FLAO</name>
<comment type="caution">
    <text evidence="1">The sequence shown here is derived from an EMBL/GenBank/DDBJ whole genome shotgun (WGS) entry which is preliminary data.</text>
</comment>
<dbReference type="EMBL" id="FTOB01000001">
    <property type="protein sequence ID" value="SIS37831.1"/>
    <property type="molecule type" value="Genomic_DNA"/>
</dbReference>
<accession>A0ABY1KI34</accession>
<protein>
    <submittedName>
        <fullName evidence="1">Uncharacterized protein</fullName>
    </submittedName>
</protein>
<evidence type="ECO:0000313" key="1">
    <source>
        <dbReference type="EMBL" id="SIS37831.1"/>
    </source>
</evidence>
<evidence type="ECO:0000313" key="2">
    <source>
        <dbReference type="Proteomes" id="UP000185728"/>
    </source>
</evidence>
<organism evidence="1 2">
    <name type="scientific">Zobellia uliginosa</name>
    <dbReference type="NCBI Taxonomy" id="143224"/>
    <lineage>
        <taxon>Bacteria</taxon>
        <taxon>Pseudomonadati</taxon>
        <taxon>Bacteroidota</taxon>
        <taxon>Flavobacteriia</taxon>
        <taxon>Flavobacteriales</taxon>
        <taxon>Flavobacteriaceae</taxon>
        <taxon>Zobellia</taxon>
    </lineage>
</organism>
<reference evidence="1 2" key="1">
    <citation type="submission" date="2017-01" db="EMBL/GenBank/DDBJ databases">
        <authorList>
            <person name="Varghese N."/>
            <person name="Submissions S."/>
        </authorList>
    </citation>
    <scope>NUCLEOTIDE SEQUENCE [LARGE SCALE GENOMIC DNA]</scope>
    <source>
        <strain evidence="1 2">DSM 2061</strain>
    </source>
</reference>
<proteinExistence type="predicted"/>
<sequence>MGHFKRLSALILSENATTSRAKSKFKFTIKFFLSFLILKLSNFQRVQLSLSNRSLFNTLFIVAPLKNTLYENARYMNLIGV</sequence>